<sequence length="190" mass="22161">MDIAEQISNMAINHRQGTPVFVHGSSEHQYFDFPKFIMDYILEDPKSFKLWKKLIQTCKWFFDKNPIVVISCLHYNDVDEGCRTCSTANCRDLRDRLIALTDTLPFKLWITERLDIHQKNTAAVGLISHIFKCDFKIIKLFEQKLSFGEFLFFAPKITCLEVASWLRDSDGKIVPFEKIVESLPKLHNLT</sequence>
<accession>A0AC34F7M7</accession>
<evidence type="ECO:0000313" key="1">
    <source>
        <dbReference type="Proteomes" id="UP000887579"/>
    </source>
</evidence>
<protein>
    <submittedName>
        <fullName evidence="2">Uncharacterized protein</fullName>
    </submittedName>
</protein>
<reference evidence="2" key="1">
    <citation type="submission" date="2022-11" db="UniProtKB">
        <authorList>
            <consortium name="WormBaseParasite"/>
        </authorList>
    </citation>
    <scope>IDENTIFICATION</scope>
</reference>
<dbReference type="Proteomes" id="UP000887579">
    <property type="component" value="Unplaced"/>
</dbReference>
<organism evidence="1 2">
    <name type="scientific">Panagrolaimus sp. ES5</name>
    <dbReference type="NCBI Taxonomy" id="591445"/>
    <lineage>
        <taxon>Eukaryota</taxon>
        <taxon>Metazoa</taxon>
        <taxon>Ecdysozoa</taxon>
        <taxon>Nematoda</taxon>
        <taxon>Chromadorea</taxon>
        <taxon>Rhabditida</taxon>
        <taxon>Tylenchina</taxon>
        <taxon>Panagrolaimomorpha</taxon>
        <taxon>Panagrolaimoidea</taxon>
        <taxon>Panagrolaimidae</taxon>
        <taxon>Panagrolaimus</taxon>
    </lineage>
</organism>
<name>A0AC34F7M7_9BILA</name>
<dbReference type="WBParaSite" id="ES5_v2.g13157.t1">
    <property type="protein sequence ID" value="ES5_v2.g13157.t1"/>
    <property type="gene ID" value="ES5_v2.g13157"/>
</dbReference>
<evidence type="ECO:0000313" key="2">
    <source>
        <dbReference type="WBParaSite" id="ES5_v2.g13157.t1"/>
    </source>
</evidence>
<proteinExistence type="predicted"/>